<dbReference type="EMBL" id="CP118166">
    <property type="protein sequence ID" value="WDI32922.1"/>
    <property type="molecule type" value="Genomic_DNA"/>
</dbReference>
<keyword evidence="1" id="KW-0812">Transmembrane</keyword>
<feature type="transmembrane region" description="Helical" evidence="1">
    <location>
        <begin position="120"/>
        <end position="141"/>
    </location>
</feature>
<feature type="transmembrane region" description="Helical" evidence="1">
    <location>
        <begin position="174"/>
        <end position="196"/>
    </location>
</feature>
<dbReference type="InterPro" id="IPR025495">
    <property type="entry name" value="DUF4386"/>
</dbReference>
<evidence type="ECO:0000313" key="2">
    <source>
        <dbReference type="EMBL" id="WDI32922.1"/>
    </source>
</evidence>
<keyword evidence="1" id="KW-0472">Membrane</keyword>
<name>A0AAF0CIJ5_9PROT</name>
<dbReference type="RefSeq" id="WP_274494876.1">
    <property type="nucleotide sequence ID" value="NZ_CP118166.1"/>
</dbReference>
<reference evidence="2" key="1">
    <citation type="submission" date="2023-02" db="EMBL/GenBank/DDBJ databases">
        <title>Genome sequence of Hyphococcus flavus.</title>
        <authorList>
            <person name="Rong J.-C."/>
            <person name="Zhao Q."/>
            <person name="Yi M."/>
            <person name="Wu J.-Y."/>
        </authorList>
    </citation>
    <scope>NUCLEOTIDE SEQUENCE</scope>
    <source>
        <strain evidence="2">MCCC 1K03223</strain>
    </source>
</reference>
<feature type="transmembrane region" description="Helical" evidence="1">
    <location>
        <begin position="232"/>
        <end position="256"/>
    </location>
</feature>
<dbReference type="Proteomes" id="UP001214043">
    <property type="component" value="Chromosome"/>
</dbReference>
<evidence type="ECO:0000313" key="3">
    <source>
        <dbReference type="Proteomes" id="UP001214043"/>
    </source>
</evidence>
<evidence type="ECO:0000256" key="1">
    <source>
        <dbReference type="SAM" id="Phobius"/>
    </source>
</evidence>
<dbReference type="KEGG" id="hfl:PUV54_06895"/>
<proteinExistence type="predicted"/>
<dbReference type="AlphaFoldDB" id="A0AAF0CIJ5"/>
<feature type="transmembrane region" description="Helical" evidence="1">
    <location>
        <begin position="203"/>
        <end position="226"/>
    </location>
</feature>
<feature type="transmembrane region" description="Helical" evidence="1">
    <location>
        <begin position="90"/>
        <end position="108"/>
    </location>
</feature>
<accession>A0AAF0CIJ5</accession>
<organism evidence="2 3">
    <name type="scientific">Hyphococcus flavus</name>
    <dbReference type="NCBI Taxonomy" id="1866326"/>
    <lineage>
        <taxon>Bacteria</taxon>
        <taxon>Pseudomonadati</taxon>
        <taxon>Pseudomonadota</taxon>
        <taxon>Alphaproteobacteria</taxon>
        <taxon>Parvularculales</taxon>
        <taxon>Parvularculaceae</taxon>
        <taxon>Hyphococcus</taxon>
    </lineage>
</organism>
<gene>
    <name evidence="2" type="ORF">PUV54_06895</name>
</gene>
<feature type="transmembrane region" description="Helical" evidence="1">
    <location>
        <begin position="43"/>
        <end position="62"/>
    </location>
</feature>
<protein>
    <submittedName>
        <fullName evidence="2">DUF4386 domain-containing protein</fullName>
    </submittedName>
</protein>
<dbReference type="Pfam" id="PF14329">
    <property type="entry name" value="DUF4386"/>
    <property type="match status" value="1"/>
</dbReference>
<keyword evidence="1" id="KW-1133">Transmembrane helix</keyword>
<sequence length="267" mass="29160">MLIIAFRMRSLYIRSKPSFYSDTHLGGKMQSQEREDKIPPARLAGICYLVIIAGGLFSEIVVRGQLIVAGDAAATAANIIEHENLYRTGIGASIAFLACNIPVIWVFYRVFRVFDQPISILLVLTFMTAIIVEVANLGSYLEPLNYLINAEALAGLTESQRAALSYSAFQRFNAGFALSLAFFGAHCLILASLIIRSGLIPRIIGFALVFAGIGYITNTLTTFVAPQLRGDFGIFLLLPALIAETSLALWLTLFGVNQARWNEAAMS</sequence>
<keyword evidence="3" id="KW-1185">Reference proteome</keyword>